<reference evidence="2" key="1">
    <citation type="journal article" date="2020" name="mSystems">
        <title>Genome- and Community-Level Interaction Insights into Carbon Utilization and Element Cycling Functions of Hydrothermarchaeota in Hydrothermal Sediment.</title>
        <authorList>
            <person name="Zhou Z."/>
            <person name="Liu Y."/>
            <person name="Xu W."/>
            <person name="Pan J."/>
            <person name="Luo Z.H."/>
            <person name="Li M."/>
        </authorList>
    </citation>
    <scope>NUCLEOTIDE SEQUENCE [LARGE SCALE GENOMIC DNA]</scope>
    <source>
        <strain evidence="2">SpSt-289</strain>
    </source>
</reference>
<dbReference type="InterPro" id="IPR015272">
    <property type="entry name" value="MoadD_C"/>
</dbReference>
<protein>
    <recommendedName>
        <fullName evidence="1">Molybdopterin cofactor biosynthesis MoaD-related C-terminal domain-containing protein</fullName>
    </recommendedName>
</protein>
<name>A0A7C1JNC2_9CHLR</name>
<dbReference type="AlphaFoldDB" id="A0A7C1JNC2"/>
<evidence type="ECO:0000313" key="2">
    <source>
        <dbReference type="EMBL" id="HDX30565.1"/>
    </source>
</evidence>
<evidence type="ECO:0000259" key="1">
    <source>
        <dbReference type="Pfam" id="PF09189"/>
    </source>
</evidence>
<organism evidence="2">
    <name type="scientific">Caldilinea aerophila</name>
    <dbReference type="NCBI Taxonomy" id="133453"/>
    <lineage>
        <taxon>Bacteria</taxon>
        <taxon>Bacillati</taxon>
        <taxon>Chloroflexota</taxon>
        <taxon>Caldilineae</taxon>
        <taxon>Caldilineales</taxon>
        <taxon>Caldilineaceae</taxon>
        <taxon>Caldilinea</taxon>
    </lineage>
</organism>
<dbReference type="EMBL" id="DSMG01000042">
    <property type="protein sequence ID" value="HDX30565.1"/>
    <property type="molecule type" value="Genomic_DNA"/>
</dbReference>
<accession>A0A7C1JNC2</accession>
<sequence length="101" mass="11517">MPISTSSFGDERDNLYQEFQSADRYERETLSFPGVTPAQAETYLKRLGGGVEEKLRRVEGIGWFAEIAEVEGGVDVTFAAHDELLDDLIRRFEEWVERESA</sequence>
<dbReference type="Pfam" id="PF09189">
    <property type="entry name" value="MoaD_arch"/>
    <property type="match status" value="1"/>
</dbReference>
<comment type="caution">
    <text evidence="2">The sequence shown here is derived from an EMBL/GenBank/DDBJ whole genome shotgun (WGS) entry which is preliminary data.</text>
</comment>
<gene>
    <name evidence="2" type="ORF">ENQ20_03620</name>
</gene>
<feature type="domain" description="Molybdopterin cofactor biosynthesis MoaD-related C-terminal" evidence="1">
    <location>
        <begin position="28"/>
        <end position="98"/>
    </location>
</feature>
<proteinExistence type="predicted"/>